<comment type="similarity">
    <text evidence="1 6">Belongs to the adenoviridae E1B 19 kDa protein family.</text>
</comment>
<dbReference type="Pfam" id="PF01691">
    <property type="entry name" value="Adeno_E1B_19K"/>
    <property type="match status" value="1"/>
</dbReference>
<keyword evidence="4 6" id="KW-1081">Inhibition of host apoptosis by viral BCL2-like protein</keyword>
<evidence type="ECO:0000256" key="4">
    <source>
        <dbReference type="ARBA" id="ARBA00023189"/>
    </source>
</evidence>
<dbReference type="Proteomes" id="UP000317189">
    <property type="component" value="Segment"/>
</dbReference>
<evidence type="ECO:0000256" key="1">
    <source>
        <dbReference type="ARBA" id="ARBA00010275"/>
    </source>
</evidence>
<dbReference type="EMBL" id="AP018374">
    <property type="protein sequence ID" value="BBF72822.1"/>
    <property type="molecule type" value="Genomic_DNA"/>
</dbReference>
<keyword evidence="2 6" id="KW-0244">Early protein</keyword>
<accession>A0A348FKF5</accession>
<keyword evidence="8" id="KW-1185">Reference proteome</keyword>
<sequence length="161" mass="18916">MERPEEIPFCFETTKNLLLQTYKFSKSNWFWRKFFSPPFIFAVLEARKTYKEEFQGNLNADLCINVFFDTLDWGNFQNSLIRHLDFSSFGRAVASIAFLSTIIERLEEVTCFSVPFIIESFSYAIWQWAISSKKSPTSRLKTSRLTKTQEKAMEELSKSLL</sequence>
<proteinExistence type="inferred from homology"/>
<dbReference type="RefSeq" id="YP_010790707.1">
    <property type="nucleotide sequence ID" value="NC_075453.1"/>
</dbReference>
<organism evidence="7 8">
    <name type="scientific">Eidolon helvum adenovirus</name>
    <dbReference type="NCBI Taxonomy" id="2039267"/>
    <lineage>
        <taxon>Viruses</taxon>
        <taxon>Varidnaviria</taxon>
        <taxon>Bamfordvirae</taxon>
        <taxon>Preplasmiviricota</taxon>
        <taxon>Polisuviricotina</taxon>
        <taxon>Pharingeaviricetes</taxon>
        <taxon>Rowavirales</taxon>
        <taxon>Adenoviridae</taxon>
        <taxon>Mastadenovirus</taxon>
    </lineage>
</organism>
<keyword evidence="3 6" id="KW-0945">Host-virus interaction</keyword>
<name>A0A348FKF5_9ADEN</name>
<protein>
    <recommendedName>
        <fullName evidence="6">E1B protein, small T-antigen</fullName>
    </recommendedName>
</protein>
<dbReference type="KEGG" id="vg:80528117"/>
<reference evidence="7 8" key="1">
    <citation type="journal article" date="2017" name="Viruses">
        <title>Characterization of a Novel Bat Adenovirus Isolated from Straw-Colored Fruit Bat (Eidolon helvum).</title>
        <authorList>
            <person name="Ogawa H."/>
            <person name="Kajihara M."/>
            <person name="Nao N."/>
            <person name="Shigeno A."/>
            <person name="Fujikura D."/>
            <person name="Hang'ombe B.M."/>
            <person name="Mweene A.S."/>
            <person name="Mutemwa A."/>
            <person name="Squarre D."/>
            <person name="Yamada M."/>
            <person name="Higashi H."/>
            <person name="Sawa H."/>
            <person name="Takada A."/>
        </authorList>
    </citation>
    <scope>NUCLEOTIDE SEQUENCE [LARGE SCALE GENOMIC DNA]</scope>
    <source>
        <strain evidence="7">06-106</strain>
    </source>
</reference>
<evidence type="ECO:0000256" key="5">
    <source>
        <dbReference type="ARBA" id="ARBA00023323"/>
    </source>
</evidence>
<evidence type="ECO:0000313" key="8">
    <source>
        <dbReference type="Proteomes" id="UP000317189"/>
    </source>
</evidence>
<dbReference type="GO" id="GO:0033668">
    <property type="term" value="P:symbiont-mediated suppression of host apoptosis"/>
    <property type="evidence" value="ECO:0007669"/>
    <property type="project" value="UniProtKB-KW"/>
</dbReference>
<evidence type="ECO:0000256" key="6">
    <source>
        <dbReference type="RuleBase" id="RU364111"/>
    </source>
</evidence>
<keyword evidence="5 6" id="KW-1119">Modulation of host cell apoptosis by virus</keyword>
<evidence type="ECO:0000256" key="2">
    <source>
        <dbReference type="ARBA" id="ARBA00022518"/>
    </source>
</evidence>
<dbReference type="GeneID" id="80528117"/>
<evidence type="ECO:0000313" key="7">
    <source>
        <dbReference type="EMBL" id="BBF72822.1"/>
    </source>
</evidence>
<evidence type="ECO:0000256" key="3">
    <source>
        <dbReference type="ARBA" id="ARBA00022581"/>
    </source>
</evidence>
<dbReference type="InterPro" id="IPR002924">
    <property type="entry name" value="Adenovir_t-Ag_E1B_19kDa"/>
</dbReference>